<evidence type="ECO:0000313" key="2">
    <source>
        <dbReference type="Proteomes" id="UP001432062"/>
    </source>
</evidence>
<organism evidence="1 2">
    <name type="scientific">Nocardia vinacea</name>
    <dbReference type="NCBI Taxonomy" id="96468"/>
    <lineage>
        <taxon>Bacteria</taxon>
        <taxon>Bacillati</taxon>
        <taxon>Actinomycetota</taxon>
        <taxon>Actinomycetes</taxon>
        <taxon>Mycobacteriales</taxon>
        <taxon>Nocardiaceae</taxon>
        <taxon>Nocardia</taxon>
    </lineage>
</organism>
<dbReference type="Proteomes" id="UP001432062">
    <property type="component" value="Chromosome"/>
</dbReference>
<accession>A0ABZ1YQB4</accession>
<sequence length="84" mass="9011">MFPAYGKTWDETQIRRLAARLGYNLAKIMAISDRTHDPVGQLIAVARKAEADAVITPCVTHFGGAIPAELGRIAAVITVSPEHA</sequence>
<dbReference type="RefSeq" id="WP_329406836.1">
    <property type="nucleotide sequence ID" value="NZ_CP109441.1"/>
</dbReference>
<evidence type="ECO:0000313" key="1">
    <source>
        <dbReference type="EMBL" id="WUV44077.1"/>
    </source>
</evidence>
<reference evidence="1" key="1">
    <citation type="submission" date="2022-10" db="EMBL/GenBank/DDBJ databases">
        <title>The complete genomes of actinobacterial strains from the NBC collection.</title>
        <authorList>
            <person name="Joergensen T.S."/>
            <person name="Alvarez Arevalo M."/>
            <person name="Sterndorff E.B."/>
            <person name="Faurdal D."/>
            <person name="Vuksanovic O."/>
            <person name="Mourched A.-S."/>
            <person name="Charusanti P."/>
            <person name="Shaw S."/>
            <person name="Blin K."/>
            <person name="Weber T."/>
        </authorList>
    </citation>
    <scope>NUCLEOTIDE SEQUENCE</scope>
    <source>
        <strain evidence="1">NBC_01482</strain>
    </source>
</reference>
<name>A0ABZ1YQB4_9NOCA</name>
<gene>
    <name evidence="1" type="ORF">OG563_33550</name>
</gene>
<proteinExistence type="predicted"/>
<protein>
    <submittedName>
        <fullName evidence="1">Uncharacterized protein</fullName>
    </submittedName>
</protein>
<dbReference type="EMBL" id="CP109441">
    <property type="protein sequence ID" value="WUV44077.1"/>
    <property type="molecule type" value="Genomic_DNA"/>
</dbReference>
<keyword evidence="2" id="KW-1185">Reference proteome</keyword>